<keyword evidence="7" id="KW-1185">Reference proteome</keyword>
<dbReference type="AlphaFoldDB" id="A0A0C2J6D2"/>
<dbReference type="GO" id="GO:0005829">
    <property type="term" value="C:cytosol"/>
    <property type="evidence" value="ECO:0007669"/>
    <property type="project" value="TreeGrafter"/>
</dbReference>
<dbReference type="InterPro" id="IPR015878">
    <property type="entry name" value="Ado_hCys_hydrolase_NAD-bd"/>
</dbReference>
<dbReference type="EMBL" id="JWZT01000877">
    <property type="protein sequence ID" value="KII73354.1"/>
    <property type="molecule type" value="Genomic_DNA"/>
</dbReference>
<comment type="caution">
    <text evidence="6">The sequence shown here is derived from an EMBL/GenBank/DDBJ whole genome shotgun (WGS) entry which is preliminary data.</text>
</comment>
<dbReference type="InterPro" id="IPR000043">
    <property type="entry name" value="Adenosylhomocysteinase-like"/>
</dbReference>
<gene>
    <name evidence="6" type="ORF">RF11_02341</name>
</gene>
<evidence type="ECO:0000256" key="3">
    <source>
        <dbReference type="ARBA" id="ARBA00022563"/>
    </source>
</evidence>
<reference evidence="6 7" key="1">
    <citation type="journal article" date="2014" name="Genome Biol. Evol.">
        <title>The genome of the myxosporean Thelohanellus kitauei shows adaptations to nutrient acquisition within its fish host.</title>
        <authorList>
            <person name="Yang Y."/>
            <person name="Xiong J."/>
            <person name="Zhou Z."/>
            <person name="Huo F."/>
            <person name="Miao W."/>
            <person name="Ran C."/>
            <person name="Liu Y."/>
            <person name="Zhang J."/>
            <person name="Feng J."/>
            <person name="Wang M."/>
            <person name="Wang M."/>
            <person name="Wang L."/>
            <person name="Yao B."/>
        </authorList>
    </citation>
    <scope>NUCLEOTIDE SEQUENCE [LARGE SCALE GENOMIC DNA]</scope>
    <source>
        <strain evidence="6">Wuqing</strain>
    </source>
</reference>
<keyword evidence="3" id="KW-0554">One-carbon metabolism</keyword>
<evidence type="ECO:0000256" key="4">
    <source>
        <dbReference type="ARBA" id="ARBA00023027"/>
    </source>
</evidence>
<feature type="domain" description="S-adenosyl-L-homocysteine hydrolase NAD binding" evidence="5">
    <location>
        <begin position="159"/>
        <end position="294"/>
    </location>
</feature>
<dbReference type="PANTHER" id="PTHR23420">
    <property type="entry name" value="ADENOSYLHOMOCYSTEINASE"/>
    <property type="match status" value="1"/>
</dbReference>
<comment type="similarity">
    <text evidence="2">Belongs to the adenosylhomocysteinase family.</text>
</comment>
<organism evidence="6 7">
    <name type="scientific">Thelohanellus kitauei</name>
    <name type="common">Myxosporean</name>
    <dbReference type="NCBI Taxonomy" id="669202"/>
    <lineage>
        <taxon>Eukaryota</taxon>
        <taxon>Metazoa</taxon>
        <taxon>Cnidaria</taxon>
        <taxon>Myxozoa</taxon>
        <taxon>Myxosporea</taxon>
        <taxon>Bivalvulida</taxon>
        <taxon>Platysporina</taxon>
        <taxon>Myxobolidae</taxon>
        <taxon>Thelohanellus</taxon>
    </lineage>
</organism>
<dbReference type="GO" id="GO:0006730">
    <property type="term" value="P:one-carbon metabolic process"/>
    <property type="evidence" value="ECO:0007669"/>
    <property type="project" value="UniProtKB-KW"/>
</dbReference>
<dbReference type="OMA" id="EEYWWAT"/>
<dbReference type="GO" id="GO:0004013">
    <property type="term" value="F:adenosylhomocysteinase activity"/>
    <property type="evidence" value="ECO:0007669"/>
    <property type="project" value="TreeGrafter"/>
</dbReference>
<dbReference type="Gene3D" id="3.40.50.720">
    <property type="entry name" value="NAD(P)-binding Rossmann-like Domain"/>
    <property type="match status" value="1"/>
</dbReference>
<dbReference type="OrthoDB" id="10007170at2759"/>
<dbReference type="SMART" id="SM00997">
    <property type="entry name" value="AdoHcyase_NAD"/>
    <property type="match status" value="1"/>
</dbReference>
<dbReference type="Proteomes" id="UP000031668">
    <property type="component" value="Unassembled WGS sequence"/>
</dbReference>
<dbReference type="InterPro" id="IPR036291">
    <property type="entry name" value="NAD(P)-bd_dom_sf"/>
</dbReference>
<dbReference type="InterPro" id="IPR042172">
    <property type="entry name" value="Adenosylhomocyst_ase-like_sf"/>
</dbReference>
<keyword evidence="4" id="KW-0520">NAD</keyword>
<sequence length="294" mass="32513">MDLRKEYAKDKVLKGSRIAGCSHVTFETAVLIETLVECGAEVRWCSCDVLSTSDYAAAALAKAGIPVFAWKGETQEEFEWCQEKTLKFKDGPLTLLIEDRGYITARLHEKYPQWLDGIKGIVNQYTVGIMKIYKLLIKGELKVPVFDCNQSATKSKFDHIYGCRESLVDGIKRATNVQIAGKICVVCGYTDNGKGVAQSLRGYGARVIITEHDPILALQAAMEGYQVSVLDDVISDADIVISATSHIQVVTGEHIAKMKDHAIIGNMGQYDPECDVDWIVKNAVSHIRIKPQTN</sequence>
<evidence type="ECO:0000313" key="7">
    <source>
        <dbReference type="Proteomes" id="UP000031668"/>
    </source>
</evidence>
<dbReference type="Gene3D" id="3.40.50.1480">
    <property type="entry name" value="Adenosylhomocysteinase-like"/>
    <property type="match status" value="2"/>
</dbReference>
<dbReference type="NCBIfam" id="NF004005">
    <property type="entry name" value="PRK05476.2-3"/>
    <property type="match status" value="1"/>
</dbReference>
<dbReference type="SMART" id="SM00996">
    <property type="entry name" value="AdoHcyase"/>
    <property type="match status" value="1"/>
</dbReference>
<evidence type="ECO:0000313" key="6">
    <source>
        <dbReference type="EMBL" id="KII73354.1"/>
    </source>
</evidence>
<dbReference type="PANTHER" id="PTHR23420:SF0">
    <property type="entry name" value="ADENOSYLHOMOCYSTEINASE"/>
    <property type="match status" value="1"/>
</dbReference>
<dbReference type="SUPFAM" id="SSF51735">
    <property type="entry name" value="NAD(P)-binding Rossmann-fold domains"/>
    <property type="match status" value="1"/>
</dbReference>
<dbReference type="Pfam" id="PF05221">
    <property type="entry name" value="AdoHcyase"/>
    <property type="match status" value="1"/>
</dbReference>
<evidence type="ECO:0000256" key="2">
    <source>
        <dbReference type="ARBA" id="ARBA00007122"/>
    </source>
</evidence>
<comment type="cofactor">
    <cofactor evidence="1">
        <name>NAD(+)</name>
        <dbReference type="ChEBI" id="CHEBI:57540"/>
    </cofactor>
</comment>
<proteinExistence type="inferred from homology"/>
<evidence type="ECO:0000256" key="1">
    <source>
        <dbReference type="ARBA" id="ARBA00001911"/>
    </source>
</evidence>
<dbReference type="GO" id="GO:0033353">
    <property type="term" value="P:S-adenosylmethionine cycle"/>
    <property type="evidence" value="ECO:0007669"/>
    <property type="project" value="TreeGrafter"/>
</dbReference>
<evidence type="ECO:0000259" key="5">
    <source>
        <dbReference type="SMART" id="SM00997"/>
    </source>
</evidence>
<dbReference type="SUPFAM" id="SSF52283">
    <property type="entry name" value="Formate/glycerate dehydrogenase catalytic domain-like"/>
    <property type="match status" value="1"/>
</dbReference>
<name>A0A0C2J6D2_THEKT</name>
<protein>
    <submittedName>
        <fullName evidence="6">Adenosylhomocysteinase</fullName>
    </submittedName>
</protein>
<accession>A0A0C2J6D2</accession>
<dbReference type="Pfam" id="PF00670">
    <property type="entry name" value="AdoHcyase_NAD"/>
    <property type="match status" value="1"/>
</dbReference>